<protein>
    <submittedName>
        <fullName evidence="3 4">Uncharacterized protein LOC107224633</fullName>
    </submittedName>
</protein>
<dbReference type="RefSeq" id="XP_015520257.1">
    <property type="nucleotide sequence ID" value="XM_015664771.1"/>
</dbReference>
<evidence type="ECO:0000313" key="4">
    <source>
        <dbReference type="RefSeq" id="XP_046599165.1"/>
    </source>
</evidence>
<keyword evidence="2" id="KW-1185">Reference proteome</keyword>
<dbReference type="KEGG" id="nlo:107224633"/>
<feature type="domain" description="F-box" evidence="1">
    <location>
        <begin position="2"/>
        <end position="39"/>
    </location>
</feature>
<gene>
    <name evidence="3 4" type="primary">LOC107224633</name>
</gene>
<proteinExistence type="predicted"/>
<dbReference type="PROSITE" id="PS50181">
    <property type="entry name" value="FBOX"/>
    <property type="match status" value="1"/>
</dbReference>
<dbReference type="InParanoid" id="A0A6J0C145"/>
<dbReference type="SUPFAM" id="SSF52047">
    <property type="entry name" value="RNI-like"/>
    <property type="match status" value="1"/>
</dbReference>
<dbReference type="GO" id="GO:0031146">
    <property type="term" value="P:SCF-dependent proteasomal ubiquitin-dependent protein catabolic process"/>
    <property type="evidence" value="ECO:0007669"/>
    <property type="project" value="InterPro"/>
</dbReference>
<dbReference type="AlphaFoldDB" id="A0A6J0C145"/>
<evidence type="ECO:0000259" key="1">
    <source>
        <dbReference type="PROSITE" id="PS50181"/>
    </source>
</evidence>
<dbReference type="InterPro" id="IPR045627">
    <property type="entry name" value="FBXL18_LRR"/>
</dbReference>
<dbReference type="SUPFAM" id="SSF81383">
    <property type="entry name" value="F-box domain"/>
    <property type="match status" value="1"/>
</dbReference>
<dbReference type="OrthoDB" id="7673801at2759"/>
<dbReference type="InterPro" id="IPR001810">
    <property type="entry name" value="F-box_dom"/>
</dbReference>
<dbReference type="Pfam" id="PF19729">
    <property type="entry name" value="LRR_FBXL18"/>
    <property type="match status" value="1"/>
</dbReference>
<dbReference type="PANTHER" id="PTHR31639:SF256">
    <property type="entry name" value="OS07G0242900 PROTEIN"/>
    <property type="match status" value="1"/>
</dbReference>
<sequence>MSASITDLPDEILMKIVLFAELRERVAFGSSCRRFDYLVFGEPTAERELDFSREGWLTEVRHVESYFCNENNCANVRKINMANVICVTPGSMLNSTIGKAVNLVDVNIHKTKFKTLFELSSFLDLLIHVTRLSIDWPTDDKGDFDTCLNLLKRPFSKLVYLSVSVLAYNPCVLPMVSQCDVLEELRLKSLDPPGKIVIRSWWRRQECKPENIKIIQVRGWDALGVMKDHLVSILEDYPSWIDFEQLCMENPNGFYLEKNIPIHDSLRAVKLTERYRDPWYQNFYVIGWTFLPEVFLPEVIKLTHVNPPQSYCCLHQFRVGMNLPQGSCHLKVEEAKRLLADPNYQITFLLLKHVIEVDCDAHLLISAFPKLTQLVLYHVTKLPKKVEKKDTWLRRLNKRGEEEFHEYEVLMDLEDSSFKLLVENSPNVIDVTFHAKLTNNSRIAMWDLGALYFIPNWKKLTTLRLAYIPIQDGQALIHIALNCPHLHTLILNCLGWIASCNYTEHVARMVAHCRTLKVFSWEQNRVTELYNVFDSLVINEELENVRVTNERGKTDVERLATSVVNLIRNCRKLRTFKCVSYDMITADSDHMISKLRRLKTELDRPFQFQLLDPVYHVNYSSENIDLVHYDCPESDFSDEMDWMNFTSGNPFTQGDVQYDGP</sequence>
<evidence type="ECO:0000313" key="2">
    <source>
        <dbReference type="Proteomes" id="UP000829291"/>
    </source>
</evidence>
<organism evidence="2 3">
    <name type="scientific">Neodiprion lecontei</name>
    <name type="common">Redheaded pine sawfly</name>
    <dbReference type="NCBI Taxonomy" id="441921"/>
    <lineage>
        <taxon>Eukaryota</taxon>
        <taxon>Metazoa</taxon>
        <taxon>Ecdysozoa</taxon>
        <taxon>Arthropoda</taxon>
        <taxon>Hexapoda</taxon>
        <taxon>Insecta</taxon>
        <taxon>Pterygota</taxon>
        <taxon>Neoptera</taxon>
        <taxon>Endopterygota</taxon>
        <taxon>Hymenoptera</taxon>
        <taxon>Tenthredinoidea</taxon>
        <taxon>Diprionidae</taxon>
        <taxon>Diprioninae</taxon>
        <taxon>Neodiprion</taxon>
    </lineage>
</organism>
<dbReference type="InterPro" id="IPR032675">
    <property type="entry name" value="LRR_dom_sf"/>
</dbReference>
<accession>A0A6J0C145</accession>
<evidence type="ECO:0000313" key="3">
    <source>
        <dbReference type="RefSeq" id="XP_015520257.1"/>
    </source>
</evidence>
<name>A0A6J0C145_NEOLC</name>
<reference evidence="3" key="1">
    <citation type="submission" date="2025-04" db="UniProtKB">
        <authorList>
            <consortium name="RefSeq"/>
        </authorList>
    </citation>
    <scope>IDENTIFICATION</scope>
    <source>
        <tissue evidence="4">Thorax and Abdomen</tissue>
        <tissue evidence="3">Whole body</tissue>
    </source>
</reference>
<dbReference type="Gene3D" id="3.80.10.10">
    <property type="entry name" value="Ribonuclease Inhibitor"/>
    <property type="match status" value="2"/>
</dbReference>
<dbReference type="InterPro" id="IPR036047">
    <property type="entry name" value="F-box-like_dom_sf"/>
</dbReference>
<dbReference type="RefSeq" id="XP_046599165.1">
    <property type="nucleotide sequence ID" value="XM_046743209.1"/>
</dbReference>
<dbReference type="Proteomes" id="UP000829291">
    <property type="component" value="Chromosome 6"/>
</dbReference>
<dbReference type="GeneID" id="107224633"/>
<dbReference type="PANTHER" id="PTHR31639">
    <property type="entry name" value="F-BOX PROTEIN-LIKE"/>
    <property type="match status" value="1"/>
</dbReference>